<feature type="region of interest" description="Disordered" evidence="10">
    <location>
        <begin position="28"/>
        <end position="119"/>
    </location>
</feature>
<evidence type="ECO:0000256" key="5">
    <source>
        <dbReference type="ARBA" id="ARBA00022583"/>
    </source>
</evidence>
<evidence type="ECO:0000259" key="11">
    <source>
        <dbReference type="PROSITE" id="PS50031"/>
    </source>
</evidence>
<evidence type="ECO:0000256" key="6">
    <source>
        <dbReference type="ARBA" id="ARBA00022753"/>
    </source>
</evidence>
<dbReference type="SUPFAM" id="SSF47473">
    <property type="entry name" value="EF-hand"/>
    <property type="match status" value="1"/>
</dbReference>
<feature type="region of interest" description="Disordered" evidence="10">
    <location>
        <begin position="158"/>
        <end position="203"/>
    </location>
</feature>
<dbReference type="SMART" id="SM00027">
    <property type="entry name" value="EH"/>
    <property type="match status" value="1"/>
</dbReference>
<feature type="compositionally biased region" description="Low complexity" evidence="10">
    <location>
        <begin position="574"/>
        <end position="585"/>
    </location>
</feature>
<keyword evidence="14" id="KW-1185">Reference proteome</keyword>
<evidence type="ECO:0000313" key="14">
    <source>
        <dbReference type="Proteomes" id="UP000748025"/>
    </source>
</evidence>
<feature type="compositionally biased region" description="Low complexity" evidence="10">
    <location>
        <begin position="704"/>
        <end position="718"/>
    </location>
</feature>
<evidence type="ECO:0000256" key="8">
    <source>
        <dbReference type="ARBA" id="ARBA00023212"/>
    </source>
</evidence>
<keyword evidence="6" id="KW-0967">Endosome</keyword>
<dbReference type="InterPro" id="IPR002048">
    <property type="entry name" value="EF_hand_dom"/>
</dbReference>
<comment type="subunit">
    <text evidence="4">Component of the PAN1 actin cytoskeleton-regulatory complex.</text>
</comment>
<organism evidence="13 14">
    <name type="scientific">Claviceps pusilla</name>
    <dbReference type="NCBI Taxonomy" id="123648"/>
    <lineage>
        <taxon>Eukaryota</taxon>
        <taxon>Fungi</taxon>
        <taxon>Dikarya</taxon>
        <taxon>Ascomycota</taxon>
        <taxon>Pezizomycotina</taxon>
        <taxon>Sordariomycetes</taxon>
        <taxon>Hypocreomycetidae</taxon>
        <taxon>Hypocreales</taxon>
        <taxon>Clavicipitaceae</taxon>
        <taxon>Claviceps</taxon>
    </lineage>
</organism>
<comment type="function">
    <text evidence="9">Component of the PAN1 actin cytoskeleton-regulatory complex required for the internalization of endosomes during actin-coupled endocytosis. The complex links the site of endocytosis to the cell membrane-associated actin cytoskeleton. Mediates uptake of external molecules and vacuolar degradation of plasma membrane proteins. Plays a role in the proper organization of the cell membrane-associated actin cytoskeleton and promotes its destabilization.</text>
</comment>
<feature type="compositionally biased region" description="Basic and acidic residues" evidence="10">
    <location>
        <begin position="507"/>
        <end position="518"/>
    </location>
</feature>
<sequence>MNHAASSRSIAAPDDAAVALRGASLAFRRNPAAGSTTAGLAVTTTTSPPLQEASWSSSWSSSSHRSSAQGSLAVADDDDDDDDDDSTNRVRKSRHGTGAADSSHVHALKNGSASASHPTQLNGSLFLQQQQQQQQPLASVSLQRLDSKKPSFIAATLAASRGVSPGPSAPQQQQTSRRAMGSAPAVETAASSTTDDAVDSESIPATEKLISLFERSAEAGPLRRRTPSLDARNEHSRAEPRRHKRASSVTSLKQRPAPKPRLKPEPKPRSVAPTLPSPLPLPDTLAVAIPAPKADTETDAKKTHVVPSSTRPPPRMRSAERSAEKISAMPMPKPKPPPHLSLPFPQATGHNSLAHQRQAQPPPLLPPPPALLSARAKPEPSRKSPSPSRSEKSAVDRPHRAQSPRAPSVASASATTEVLSPKPVKLVPPALAPPVPSSPSLSGQKHGSDRRNQGTASSPSRDAENHDTSPHTRAASSPTNPSVGHQHHHHHHQQQQQQRIVAGTGHKPADRNRHHDDSDAPSLSRTEFGLPVVPFAPAPPPLPRGRRDSVASAPTSPVLVPHYSRRRPTITSGSSSNNNNNNNNNLTLDPLTNAIMASSLASAKLHPHNTGSSLPPPTLPQRQRSPRLLQTLRQPPGQKDDDPERVKIAHRHKSSRNKHAHHEGARRRWRDQVTQRERKRYEAVWASNRGYSLFPPDSSHHGRASPPDGGSRPSGRGKSSLDEADCVFNVVVREIWKRSRLPQDELMEVWELVDRGHKGMLTRQEFVVGMWLIDQRLRGRKIPARVSDSVWDSVNGVRLPPPRKK</sequence>
<protein>
    <recommendedName>
        <fullName evidence="15">Increased rDNA silencing protein IRS4</fullName>
    </recommendedName>
</protein>
<feature type="compositionally biased region" description="Basic and acidic residues" evidence="10">
    <location>
        <begin position="389"/>
        <end position="399"/>
    </location>
</feature>
<feature type="compositionally biased region" description="Pro residues" evidence="10">
    <location>
        <begin position="360"/>
        <end position="370"/>
    </location>
</feature>
<dbReference type="EMBL" id="SRPW01001236">
    <property type="protein sequence ID" value="KAG6004281.1"/>
    <property type="molecule type" value="Genomic_DNA"/>
</dbReference>
<evidence type="ECO:0008006" key="15">
    <source>
        <dbReference type="Google" id="ProtNLM"/>
    </source>
</evidence>
<dbReference type="InterPro" id="IPR011992">
    <property type="entry name" value="EF-hand-dom_pair"/>
</dbReference>
<keyword evidence="7" id="KW-0009">Actin-binding</keyword>
<dbReference type="PROSITE" id="PS50031">
    <property type="entry name" value="EH"/>
    <property type="match status" value="1"/>
</dbReference>
<dbReference type="InterPro" id="IPR000261">
    <property type="entry name" value="EH_dom"/>
</dbReference>
<dbReference type="GO" id="GO:0006897">
    <property type="term" value="P:endocytosis"/>
    <property type="evidence" value="ECO:0007669"/>
    <property type="project" value="UniProtKB-KW"/>
</dbReference>
<dbReference type="Proteomes" id="UP000748025">
    <property type="component" value="Unassembled WGS sequence"/>
</dbReference>
<evidence type="ECO:0000313" key="13">
    <source>
        <dbReference type="EMBL" id="KAG6004281.1"/>
    </source>
</evidence>
<comment type="caution">
    <text evidence="13">The sequence shown here is derived from an EMBL/GenBank/DDBJ whole genome shotgun (WGS) entry which is preliminary data.</text>
</comment>
<dbReference type="GO" id="GO:0030479">
    <property type="term" value="C:actin cortical patch"/>
    <property type="evidence" value="ECO:0007669"/>
    <property type="project" value="UniProtKB-SubCell"/>
</dbReference>
<evidence type="ECO:0000256" key="3">
    <source>
        <dbReference type="ARBA" id="ARBA00004413"/>
    </source>
</evidence>
<dbReference type="Pfam" id="PF12763">
    <property type="entry name" value="EH"/>
    <property type="match status" value="1"/>
</dbReference>
<evidence type="ECO:0000259" key="12">
    <source>
        <dbReference type="PROSITE" id="PS50222"/>
    </source>
</evidence>
<feature type="compositionally biased region" description="Low complexity" evidence="10">
    <location>
        <begin position="32"/>
        <end position="47"/>
    </location>
</feature>
<feature type="compositionally biased region" description="Low complexity" evidence="10">
    <location>
        <begin position="54"/>
        <end position="67"/>
    </location>
</feature>
<evidence type="ECO:0000256" key="9">
    <source>
        <dbReference type="ARBA" id="ARBA00025194"/>
    </source>
</evidence>
<feature type="compositionally biased region" description="Pro residues" evidence="10">
    <location>
        <begin position="331"/>
        <end position="340"/>
    </location>
</feature>
<proteinExistence type="predicted"/>
<gene>
    <name evidence="13" type="ORF">E4U43_000765</name>
</gene>
<evidence type="ECO:0000256" key="2">
    <source>
        <dbReference type="ARBA" id="ARBA00004134"/>
    </source>
</evidence>
<feature type="compositionally biased region" description="Basic residues" evidence="10">
    <location>
        <begin position="650"/>
        <end position="669"/>
    </location>
</feature>
<keyword evidence="8" id="KW-0963">Cytoplasm</keyword>
<dbReference type="GO" id="GO:0010008">
    <property type="term" value="C:endosome membrane"/>
    <property type="evidence" value="ECO:0007669"/>
    <property type="project" value="UniProtKB-SubCell"/>
</dbReference>
<feature type="region of interest" description="Disordered" evidence="10">
    <location>
        <begin position="692"/>
        <end position="720"/>
    </location>
</feature>
<feature type="compositionally biased region" description="Polar residues" evidence="10">
    <location>
        <begin position="474"/>
        <end position="483"/>
    </location>
</feature>
<comment type="subcellular location">
    <subcellularLocation>
        <location evidence="3">Cell membrane</location>
        <topology evidence="3">Peripheral membrane protein</topology>
        <orientation evidence="3">Cytoplasmic side</orientation>
    </subcellularLocation>
    <subcellularLocation>
        <location evidence="2">Cytoplasm</location>
        <location evidence="2">Cytoskeleton</location>
        <location evidence="2">Actin patch</location>
    </subcellularLocation>
    <subcellularLocation>
        <location evidence="1">Endosome membrane</location>
        <topology evidence="1">Peripheral membrane protein</topology>
        <orientation evidence="1">Cytoplasmic side</orientation>
    </subcellularLocation>
</comment>
<evidence type="ECO:0000256" key="4">
    <source>
        <dbReference type="ARBA" id="ARBA00011159"/>
    </source>
</evidence>
<dbReference type="OrthoDB" id="10045710at2759"/>
<dbReference type="Gene3D" id="1.10.238.10">
    <property type="entry name" value="EF-hand"/>
    <property type="match status" value="1"/>
</dbReference>
<feature type="domain" description="EF-hand" evidence="12">
    <location>
        <begin position="741"/>
        <end position="776"/>
    </location>
</feature>
<reference evidence="13" key="1">
    <citation type="journal article" date="2020" name="bioRxiv">
        <title>Whole genome comparisons of ergot fungi reveals the divergence and evolution of species within the genus Claviceps are the result of varying mechanisms driving genome evolution and host range expansion.</title>
        <authorList>
            <person name="Wyka S.A."/>
            <person name="Mondo S.J."/>
            <person name="Liu M."/>
            <person name="Dettman J."/>
            <person name="Nalam V."/>
            <person name="Broders K.D."/>
        </authorList>
    </citation>
    <scope>NUCLEOTIDE SEQUENCE</scope>
    <source>
        <strain evidence="13">CCC 602</strain>
    </source>
</reference>
<feature type="compositionally biased region" description="Pro residues" evidence="10">
    <location>
        <begin position="534"/>
        <end position="543"/>
    </location>
</feature>
<evidence type="ECO:0000256" key="1">
    <source>
        <dbReference type="ARBA" id="ARBA00004125"/>
    </source>
</evidence>
<feature type="region of interest" description="Disordered" evidence="10">
    <location>
        <begin position="218"/>
        <end position="589"/>
    </location>
</feature>
<dbReference type="AlphaFoldDB" id="A0A9P7NA57"/>
<dbReference type="GO" id="GO:0003779">
    <property type="term" value="F:actin binding"/>
    <property type="evidence" value="ECO:0007669"/>
    <property type="project" value="UniProtKB-KW"/>
</dbReference>
<feature type="region of interest" description="Disordered" evidence="10">
    <location>
        <begin position="604"/>
        <end position="625"/>
    </location>
</feature>
<dbReference type="PROSITE" id="PS50222">
    <property type="entry name" value="EF_HAND_2"/>
    <property type="match status" value="1"/>
</dbReference>
<feature type="domain" description="EH" evidence="11">
    <location>
        <begin position="733"/>
        <end position="805"/>
    </location>
</feature>
<keyword evidence="8" id="KW-0206">Cytoskeleton</keyword>
<feature type="compositionally biased region" description="Low complexity" evidence="10">
    <location>
        <begin position="401"/>
        <end position="429"/>
    </location>
</feature>
<dbReference type="GO" id="GO:0005509">
    <property type="term" value="F:calcium ion binding"/>
    <property type="evidence" value="ECO:0007669"/>
    <property type="project" value="InterPro"/>
</dbReference>
<evidence type="ECO:0000256" key="10">
    <source>
        <dbReference type="SAM" id="MobiDB-lite"/>
    </source>
</evidence>
<accession>A0A9P7NA57</accession>
<dbReference type="CDD" id="cd00052">
    <property type="entry name" value="EH"/>
    <property type="match status" value="1"/>
</dbReference>
<feature type="region of interest" description="Disordered" evidence="10">
    <location>
        <begin position="650"/>
        <end position="674"/>
    </location>
</feature>
<feature type="compositionally biased region" description="Acidic residues" evidence="10">
    <location>
        <begin position="75"/>
        <end position="85"/>
    </location>
</feature>
<feature type="compositionally biased region" description="Basic and acidic residues" evidence="10">
    <location>
        <begin position="461"/>
        <end position="470"/>
    </location>
</feature>
<keyword evidence="5" id="KW-0254">Endocytosis</keyword>
<evidence type="ECO:0000256" key="7">
    <source>
        <dbReference type="ARBA" id="ARBA00023203"/>
    </source>
</evidence>
<dbReference type="GO" id="GO:0005886">
    <property type="term" value="C:plasma membrane"/>
    <property type="evidence" value="ECO:0007669"/>
    <property type="project" value="UniProtKB-SubCell"/>
</dbReference>
<name>A0A9P7NA57_9HYPO</name>